<dbReference type="AlphaFoldDB" id="A0A6J4SPD2"/>
<evidence type="ECO:0000256" key="1">
    <source>
        <dbReference type="SAM" id="MobiDB-lite"/>
    </source>
</evidence>
<feature type="non-terminal residue" evidence="2">
    <location>
        <position position="225"/>
    </location>
</feature>
<feature type="non-terminal residue" evidence="2">
    <location>
        <position position="1"/>
    </location>
</feature>
<organism evidence="2">
    <name type="scientific">uncultured Solirubrobacterales bacterium</name>
    <dbReference type="NCBI Taxonomy" id="768556"/>
    <lineage>
        <taxon>Bacteria</taxon>
        <taxon>Bacillati</taxon>
        <taxon>Actinomycetota</taxon>
        <taxon>Thermoleophilia</taxon>
        <taxon>Solirubrobacterales</taxon>
        <taxon>environmental samples</taxon>
    </lineage>
</organism>
<feature type="compositionally biased region" description="Pro residues" evidence="1">
    <location>
        <begin position="160"/>
        <end position="174"/>
    </location>
</feature>
<proteinExistence type="predicted"/>
<feature type="region of interest" description="Disordered" evidence="1">
    <location>
        <begin position="18"/>
        <end position="225"/>
    </location>
</feature>
<name>A0A6J4SPD2_9ACTN</name>
<feature type="compositionally biased region" description="Basic residues" evidence="1">
    <location>
        <begin position="135"/>
        <end position="148"/>
    </location>
</feature>
<feature type="compositionally biased region" description="Basic and acidic residues" evidence="1">
    <location>
        <begin position="42"/>
        <end position="60"/>
    </location>
</feature>
<dbReference type="EMBL" id="CADCVV010000095">
    <property type="protein sequence ID" value="CAA9499988.1"/>
    <property type="molecule type" value="Genomic_DNA"/>
</dbReference>
<accession>A0A6J4SPD2</accession>
<feature type="compositionally biased region" description="Basic residues" evidence="1">
    <location>
        <begin position="201"/>
        <end position="218"/>
    </location>
</feature>
<reference evidence="2" key="1">
    <citation type="submission" date="2020-02" db="EMBL/GenBank/DDBJ databases">
        <authorList>
            <person name="Meier V. D."/>
        </authorList>
    </citation>
    <scope>NUCLEOTIDE SEQUENCE</scope>
    <source>
        <strain evidence="2">AVDCRST_MAG17</strain>
    </source>
</reference>
<protein>
    <submittedName>
        <fullName evidence="2">Uncharacterized protein</fullName>
    </submittedName>
</protein>
<gene>
    <name evidence="2" type="ORF">AVDCRST_MAG17-1314</name>
</gene>
<feature type="compositionally biased region" description="Low complexity" evidence="1">
    <location>
        <begin position="18"/>
        <end position="36"/>
    </location>
</feature>
<evidence type="ECO:0000313" key="2">
    <source>
        <dbReference type="EMBL" id="CAA9499988.1"/>
    </source>
</evidence>
<feature type="compositionally biased region" description="Low complexity" evidence="1">
    <location>
        <begin position="69"/>
        <end position="98"/>
    </location>
</feature>
<sequence>GSQRIPRGRAQRRAACLAAADGLSPPRPLAARASAGGHRRVRSGDQRLCRARAPAHERARGPGVGGRGVPAVDAGRVLDAPRGPPLRARARPRSASALDVPRRPPRPPQQPGVRGRPADRQRPARRPVRRALLSRARRPGLARGHRGLHGGVPDLRRDPLPPASATPADAPGPGPARAAHAPPLPGRQPRLRRDRALLGPRVRHRTIAPTRAARRPPRSPRPGGM</sequence>